<keyword evidence="2" id="KW-1185">Reference proteome</keyword>
<dbReference type="RefSeq" id="WP_207906480.1">
    <property type="nucleotide sequence ID" value="NZ_LVXA01000001.1"/>
</dbReference>
<protein>
    <recommendedName>
        <fullName evidence="3">Phage MuF C-terminal domain-containing protein</fullName>
    </recommendedName>
</protein>
<proteinExistence type="predicted"/>
<evidence type="ECO:0000313" key="1">
    <source>
        <dbReference type="EMBL" id="TCP17334.1"/>
    </source>
</evidence>
<name>A0A4R2N8M5_9PAST</name>
<comment type="caution">
    <text evidence="1">The sequence shown here is derived from an EMBL/GenBank/DDBJ whole genome shotgun (WGS) entry which is preliminary data.</text>
</comment>
<gene>
    <name evidence="1" type="ORF">EV693_10613</name>
</gene>
<evidence type="ECO:0000313" key="2">
    <source>
        <dbReference type="Proteomes" id="UP000295537"/>
    </source>
</evidence>
<evidence type="ECO:0008006" key="3">
    <source>
        <dbReference type="Google" id="ProtNLM"/>
    </source>
</evidence>
<dbReference type="EMBL" id="SLXJ01000006">
    <property type="protein sequence ID" value="TCP17334.1"/>
    <property type="molecule type" value="Genomic_DNA"/>
</dbReference>
<sequence>MGVRSGNPRVVAVPKGVDVGFTPHNFDNIKAGRNASIDSVLMQKLTTAAPKFASLLIDDILTKRPQAVQMLNAAMKDMVEAVASEKIARGNLKYVGVLPSEVIDKLATLHKAPQSAVIAVRDDDILHALRDSKQAKGINLPTEFWEKLPEKLRNPSAILLQAKEQQRNKNASDVLLFVFDTDKGKVAVKMDYEVKIKDTETGKKTSHKLNVVRTASVVDLGKEKQLETLRSFKVLWGSL</sequence>
<dbReference type="AlphaFoldDB" id="A0A4R2N8M5"/>
<organism evidence="1 2">
    <name type="scientific">Nicoletella semolina</name>
    <dbReference type="NCBI Taxonomy" id="271160"/>
    <lineage>
        <taxon>Bacteria</taxon>
        <taxon>Pseudomonadati</taxon>
        <taxon>Pseudomonadota</taxon>
        <taxon>Gammaproteobacteria</taxon>
        <taxon>Pasteurellales</taxon>
        <taxon>Pasteurellaceae</taxon>
        <taxon>Nicoletella</taxon>
    </lineage>
</organism>
<dbReference type="Proteomes" id="UP000295537">
    <property type="component" value="Unassembled WGS sequence"/>
</dbReference>
<accession>A0A4R2N8M5</accession>
<reference evidence="1 2" key="1">
    <citation type="submission" date="2019-03" db="EMBL/GenBank/DDBJ databases">
        <title>Genomic Encyclopedia of Type Strains, Phase IV (KMG-IV): sequencing the most valuable type-strain genomes for metagenomic binning, comparative biology and taxonomic classification.</title>
        <authorList>
            <person name="Goeker M."/>
        </authorList>
    </citation>
    <scope>NUCLEOTIDE SEQUENCE [LARGE SCALE GENOMIC DNA]</scope>
    <source>
        <strain evidence="1 2">DSM 16380</strain>
    </source>
</reference>